<accession>A0A0B7GZJ8</accession>
<keyword evidence="2" id="KW-1185">Reference proteome</keyword>
<organism evidence="1 2">
    <name type="scientific">Treponema phagedenis</name>
    <dbReference type="NCBI Taxonomy" id="162"/>
    <lineage>
        <taxon>Bacteria</taxon>
        <taxon>Pseudomonadati</taxon>
        <taxon>Spirochaetota</taxon>
        <taxon>Spirochaetia</taxon>
        <taxon>Spirochaetales</taxon>
        <taxon>Treponemataceae</taxon>
        <taxon>Treponema</taxon>
    </lineage>
</organism>
<evidence type="ECO:0000313" key="2">
    <source>
        <dbReference type="Proteomes" id="UP000042527"/>
    </source>
</evidence>
<protein>
    <submittedName>
        <fullName evidence="1">Uncharacterized protein</fullName>
    </submittedName>
</protein>
<name>A0A0B7GZJ8_TREPH</name>
<gene>
    <name evidence="1" type="ORF">TPHV1_290013</name>
</gene>
<sequence length="69" mass="8093">MHRIMRCVRFFCFTTSFQVKNTVGIMALVPQDMEARNYYLGDTNKDRQGNRKLKNLKTSRFSKALTITT</sequence>
<proteinExistence type="predicted"/>
<dbReference type="AlphaFoldDB" id="A0A0B7GZJ8"/>
<evidence type="ECO:0000313" key="1">
    <source>
        <dbReference type="EMBL" id="CEM62096.1"/>
    </source>
</evidence>
<dbReference type="EMBL" id="CDNC01000022">
    <property type="protein sequence ID" value="CEM62096.1"/>
    <property type="molecule type" value="Genomic_DNA"/>
</dbReference>
<reference evidence="2" key="1">
    <citation type="submission" date="2015-01" db="EMBL/GenBank/DDBJ databases">
        <authorList>
            <person name="Manzoor Shahid"/>
            <person name="Zubair Saima"/>
        </authorList>
    </citation>
    <scope>NUCLEOTIDE SEQUENCE [LARGE SCALE GENOMIC DNA]</scope>
    <source>
        <strain evidence="2">V1</strain>
    </source>
</reference>
<dbReference type="Proteomes" id="UP000042527">
    <property type="component" value="Unassembled WGS sequence"/>
</dbReference>